<feature type="region of interest" description="Disordered" evidence="1">
    <location>
        <begin position="604"/>
        <end position="623"/>
    </location>
</feature>
<organism evidence="2 3">
    <name type="scientific">Sistotremastrum suecicum HHB10207 ss-3</name>
    <dbReference type="NCBI Taxonomy" id="1314776"/>
    <lineage>
        <taxon>Eukaryota</taxon>
        <taxon>Fungi</taxon>
        <taxon>Dikarya</taxon>
        <taxon>Basidiomycota</taxon>
        <taxon>Agaricomycotina</taxon>
        <taxon>Agaricomycetes</taxon>
        <taxon>Sistotremastrales</taxon>
        <taxon>Sistotremastraceae</taxon>
        <taxon>Sistotremastrum</taxon>
    </lineage>
</organism>
<reference evidence="2 3" key="1">
    <citation type="journal article" date="2016" name="Mol. Biol. Evol.">
        <title>Comparative Genomics of Early-Diverging Mushroom-Forming Fungi Provides Insights into the Origins of Lignocellulose Decay Capabilities.</title>
        <authorList>
            <person name="Nagy L.G."/>
            <person name="Riley R."/>
            <person name="Tritt A."/>
            <person name="Adam C."/>
            <person name="Daum C."/>
            <person name="Floudas D."/>
            <person name="Sun H."/>
            <person name="Yadav J.S."/>
            <person name="Pangilinan J."/>
            <person name="Larsson K.H."/>
            <person name="Matsuura K."/>
            <person name="Barry K."/>
            <person name="Labutti K."/>
            <person name="Kuo R."/>
            <person name="Ohm R.A."/>
            <person name="Bhattacharya S.S."/>
            <person name="Shirouzu T."/>
            <person name="Yoshinaga Y."/>
            <person name="Martin F.M."/>
            <person name="Grigoriev I.V."/>
            <person name="Hibbett D.S."/>
        </authorList>
    </citation>
    <scope>NUCLEOTIDE SEQUENCE [LARGE SCALE GENOMIC DNA]</scope>
    <source>
        <strain evidence="2 3">HHB10207 ss-3</strain>
    </source>
</reference>
<feature type="compositionally biased region" description="Basic residues" evidence="1">
    <location>
        <begin position="207"/>
        <end position="220"/>
    </location>
</feature>
<keyword evidence="3" id="KW-1185">Reference proteome</keyword>
<evidence type="ECO:0000313" key="2">
    <source>
        <dbReference type="EMBL" id="KZT31635.1"/>
    </source>
</evidence>
<feature type="region of interest" description="Disordered" evidence="1">
    <location>
        <begin position="149"/>
        <end position="177"/>
    </location>
</feature>
<feature type="region of interest" description="Disordered" evidence="1">
    <location>
        <begin position="190"/>
        <end position="241"/>
    </location>
</feature>
<feature type="compositionally biased region" description="Polar residues" evidence="1">
    <location>
        <begin position="166"/>
        <end position="175"/>
    </location>
</feature>
<proteinExistence type="predicted"/>
<evidence type="ECO:0000313" key="3">
    <source>
        <dbReference type="Proteomes" id="UP000076798"/>
    </source>
</evidence>
<feature type="compositionally biased region" description="Acidic residues" evidence="1">
    <location>
        <begin position="232"/>
        <end position="241"/>
    </location>
</feature>
<dbReference type="AlphaFoldDB" id="A0A165WXY1"/>
<dbReference type="EMBL" id="KV428506">
    <property type="protein sequence ID" value="KZT31635.1"/>
    <property type="molecule type" value="Genomic_DNA"/>
</dbReference>
<gene>
    <name evidence="2" type="ORF">SISSUDRAFT_1038300</name>
</gene>
<accession>A0A165WXY1</accession>
<protein>
    <submittedName>
        <fullName evidence="2">Uncharacterized protein</fullName>
    </submittedName>
</protein>
<dbReference type="Proteomes" id="UP000076798">
    <property type="component" value="Unassembled WGS sequence"/>
</dbReference>
<evidence type="ECO:0000256" key="1">
    <source>
        <dbReference type="SAM" id="MobiDB-lite"/>
    </source>
</evidence>
<sequence>MSQPRRVKACPPVRVVTPHKSTTTMEWSDQCEICFTKIIAFPTLGPVFRILCHNSLLRHKILVMDRSRIIVRWHWLDCSISLVGSCLGKGSSCARQDTKPVTAIMVKTKTKKQYKHLKPGQKLYFRSENKEGQVEQAEEIAMEIDVTNAKKGKKRKRNMDGEAVPEQNNVQAQSTKKIKVGFETTKVVKKTTKENEESSDEAEVPKQKKSKSRQRRNKQKAKLERERLEREKEEDELTDLEELDAEKARSIAHEPTRDSKLSRLELLEKNAMEVYNDPEEPTNQLGQKAQMVKCPSAADHIPAWSSKRGIMSLQLEGNPAHWGKVYNNAKLPKIVGNGRSVVMFPAGYKTVLHAAGGGPEPLSTKWIVPDMLAALAEIGITEFKVFEPYRAYLTNVILNAKKYPPPILYGLSDKDFLTLTGDTCLWRYKKPGMVTTHFIVHPLHQSEFRSGFTVGDFRLNSDAEQPSLKNVKVAIEKEFKTRLDAIKDPKMESAKKSLAQARFLKMLFVSEECQRDSKKFDGPVMWRVATGPIPMDIECWNVVGKVLSTNPFTDFAEQLGGKPHGGVIRIAPSTSSCDICLESGHIQNSCPFAMDGKLKVYPRTRMDRPKQPRRKVLPPVKVD</sequence>
<feature type="compositionally biased region" description="Basic and acidic residues" evidence="1">
    <location>
        <begin position="221"/>
        <end position="231"/>
    </location>
</feature>
<name>A0A165WXY1_9AGAM</name>